<accession>A0A212Q2D9</accession>
<dbReference type="RefSeq" id="WP_088518824.1">
    <property type="nucleotide sequence ID" value="NZ_FYDG01000001.1"/>
</dbReference>
<evidence type="ECO:0000313" key="3">
    <source>
        <dbReference type="Proteomes" id="UP000198418"/>
    </source>
</evidence>
<evidence type="ECO:0000259" key="1">
    <source>
        <dbReference type="Pfam" id="PF24793"/>
    </source>
</evidence>
<keyword evidence="3" id="KW-1185">Reference proteome</keyword>
<dbReference type="OrthoDB" id="3771157at2"/>
<organism evidence="2 3">
    <name type="scientific">Rhodoblastus acidophilus</name>
    <name type="common">Rhodopseudomonas acidophila</name>
    <dbReference type="NCBI Taxonomy" id="1074"/>
    <lineage>
        <taxon>Bacteria</taxon>
        <taxon>Pseudomonadati</taxon>
        <taxon>Pseudomonadota</taxon>
        <taxon>Alphaproteobacteria</taxon>
        <taxon>Hyphomicrobiales</taxon>
        <taxon>Rhodoblastaceae</taxon>
        <taxon>Rhodoblastus</taxon>
    </lineage>
</organism>
<dbReference type="InterPro" id="IPR023296">
    <property type="entry name" value="Glyco_hydro_beta-prop_sf"/>
</dbReference>
<sequence length="436" mass="47335">MGIRGVPATHGGFETYDGAFGEAAALDALLGEASPAIEIIDVAANRLIASARVGCDMAGSLRAALENVLSQTGALIAAAVAGRGSSSALERAAVPRAGCLRVARFVSAELARGLRRRLYHITHYAPHWRVGWRVADGPDVIDLRAHPATGWTDLPDDGFHFCADPFPFIWRGRAFLFVEDYDHRVGRGVISVAEFDRSGPRSAPQPVLSAATHLSYPFVFEHEGEVWMVPESGAARCIDLFRAENFPFGWRCEARLVADVVASDATLFRRGDLWWMMATVRADGGSFSDSLHLWSAPRPQGPWTPHRRNPVLIDAGAARPAGRMVERGGRLIRPVQDCRAGYGAALALAVVTRLDAQGFEQRVETILRPGPLWPGRRLHTLNRAGWLECVDGSAHSLKAAALWRGARARRGGGGASLRLDFARRGPVRSAARPLRE</sequence>
<dbReference type="InterPro" id="IPR056442">
    <property type="entry name" value="GINT1_N"/>
</dbReference>
<name>A0A212Q2D9_RHOAC</name>
<gene>
    <name evidence="2" type="ORF">SAMN06265338_101335</name>
</gene>
<evidence type="ECO:0000313" key="2">
    <source>
        <dbReference type="EMBL" id="SNB53466.1"/>
    </source>
</evidence>
<reference evidence="3" key="1">
    <citation type="submission" date="2017-06" db="EMBL/GenBank/DDBJ databases">
        <authorList>
            <person name="Varghese N."/>
            <person name="Submissions S."/>
        </authorList>
    </citation>
    <scope>NUCLEOTIDE SEQUENCE [LARGE SCALE GENOMIC DNA]</scope>
    <source>
        <strain evidence="3">DSM 137</strain>
    </source>
</reference>
<dbReference type="EMBL" id="FYDG01000001">
    <property type="protein sequence ID" value="SNB53466.1"/>
    <property type="molecule type" value="Genomic_DNA"/>
</dbReference>
<protein>
    <recommendedName>
        <fullName evidence="1">Glucosamine inositolphosphorylceramide transferase 1 N-terminal domain-containing protein</fullName>
    </recommendedName>
</protein>
<dbReference type="Pfam" id="PF24793">
    <property type="entry name" value="GINT1_N"/>
    <property type="match status" value="1"/>
</dbReference>
<dbReference type="SUPFAM" id="SSF75005">
    <property type="entry name" value="Arabinanase/levansucrase/invertase"/>
    <property type="match status" value="1"/>
</dbReference>
<dbReference type="Proteomes" id="UP000198418">
    <property type="component" value="Unassembled WGS sequence"/>
</dbReference>
<dbReference type="AlphaFoldDB" id="A0A212Q2D9"/>
<feature type="domain" description="Glucosamine inositolphosphorylceramide transferase 1 N-terminal" evidence="1">
    <location>
        <begin position="160"/>
        <end position="382"/>
    </location>
</feature>
<proteinExistence type="predicted"/>